<gene>
    <name evidence="2" type="ORF">FHW36_1011330</name>
</gene>
<dbReference type="EMBL" id="VIWO01000001">
    <property type="protein sequence ID" value="TWF45400.1"/>
    <property type="molecule type" value="Genomic_DNA"/>
</dbReference>
<dbReference type="RefSeq" id="WP_145664185.1">
    <property type="nucleotide sequence ID" value="NZ_VIWO01000001.1"/>
</dbReference>
<proteinExistence type="predicted"/>
<keyword evidence="3" id="KW-1185">Reference proteome</keyword>
<feature type="signal peptide" evidence="1">
    <location>
        <begin position="1"/>
        <end position="22"/>
    </location>
</feature>
<keyword evidence="1" id="KW-0732">Signal</keyword>
<reference evidence="2 3" key="1">
    <citation type="submission" date="2019-06" db="EMBL/GenBank/DDBJ databases">
        <title>Sorghum-associated microbial communities from plants grown in Nebraska, USA.</title>
        <authorList>
            <person name="Schachtman D."/>
        </authorList>
    </citation>
    <scope>NUCLEOTIDE SEQUENCE [LARGE SCALE GENOMIC DNA]</scope>
    <source>
        <strain evidence="2 3">1209</strain>
    </source>
</reference>
<name>A0A561Q4V5_9BACT</name>
<evidence type="ECO:0000256" key="1">
    <source>
        <dbReference type="SAM" id="SignalP"/>
    </source>
</evidence>
<evidence type="ECO:0000313" key="3">
    <source>
        <dbReference type="Proteomes" id="UP000320811"/>
    </source>
</evidence>
<dbReference type="AlphaFoldDB" id="A0A561Q4V5"/>
<feature type="chain" id="PRO_5021931938" description="Outer membrane lipoprotein-sorting protein" evidence="1">
    <location>
        <begin position="23"/>
        <end position="248"/>
    </location>
</feature>
<protein>
    <recommendedName>
        <fullName evidence="4">Outer membrane lipoprotein-sorting protein</fullName>
    </recommendedName>
</protein>
<dbReference type="Proteomes" id="UP000320811">
    <property type="component" value="Unassembled WGS sequence"/>
</dbReference>
<sequence length="248" mass="27225">MNRLKWILCCICLLVASFQGKGQTVENLDKAMDILSKAGAVYSKGQLSFDIRYTYANEEQPTVITDSLSGSIRMAGGNCFSVLQNSVVLKNARYNIALFKEDKLMYVTKPAPKDSLNASPMAMIGAMVKQAGIKTCNITDKKDTTTIRFGFGAAAPYRFMEIKLDSKTSRVHQLQFAIQRALLPGAPSAADADSTSYAMVKGVFSHYSTADIDAGLFDEKQFFTRKADKLLPSAAYEDYEVFIGSPNL</sequence>
<evidence type="ECO:0008006" key="4">
    <source>
        <dbReference type="Google" id="ProtNLM"/>
    </source>
</evidence>
<accession>A0A561Q4V5</accession>
<dbReference type="OrthoDB" id="651756at2"/>
<organism evidence="2 3">
    <name type="scientific">Chitinophaga polysaccharea</name>
    <dbReference type="NCBI Taxonomy" id="1293035"/>
    <lineage>
        <taxon>Bacteria</taxon>
        <taxon>Pseudomonadati</taxon>
        <taxon>Bacteroidota</taxon>
        <taxon>Chitinophagia</taxon>
        <taxon>Chitinophagales</taxon>
        <taxon>Chitinophagaceae</taxon>
        <taxon>Chitinophaga</taxon>
    </lineage>
</organism>
<evidence type="ECO:0000313" key="2">
    <source>
        <dbReference type="EMBL" id="TWF45400.1"/>
    </source>
</evidence>
<comment type="caution">
    <text evidence="2">The sequence shown here is derived from an EMBL/GenBank/DDBJ whole genome shotgun (WGS) entry which is preliminary data.</text>
</comment>